<organism evidence="1 2">
    <name type="scientific">Litorisediminicola beolgyonensis</name>
    <dbReference type="NCBI Taxonomy" id="1173614"/>
    <lineage>
        <taxon>Bacteria</taxon>
        <taxon>Pseudomonadati</taxon>
        <taxon>Pseudomonadota</taxon>
        <taxon>Alphaproteobacteria</taxon>
        <taxon>Rhodobacterales</taxon>
        <taxon>Paracoccaceae</taxon>
        <taxon>Litorisediminicola</taxon>
    </lineage>
</organism>
<gene>
    <name evidence="1" type="ORF">ACFQ4E_04880</name>
</gene>
<reference evidence="2" key="1">
    <citation type="journal article" date="2019" name="Int. J. Syst. Evol. Microbiol.">
        <title>The Global Catalogue of Microorganisms (GCM) 10K type strain sequencing project: providing services to taxonomists for standard genome sequencing and annotation.</title>
        <authorList>
            <consortium name="The Broad Institute Genomics Platform"/>
            <consortium name="The Broad Institute Genome Sequencing Center for Infectious Disease"/>
            <person name="Wu L."/>
            <person name="Ma J."/>
        </authorList>
    </citation>
    <scope>NUCLEOTIDE SEQUENCE [LARGE SCALE GENOMIC DNA]</scope>
    <source>
        <strain evidence="2">CCUG 62953</strain>
    </source>
</reference>
<comment type="caution">
    <text evidence="1">The sequence shown here is derived from an EMBL/GenBank/DDBJ whole genome shotgun (WGS) entry which is preliminary data.</text>
</comment>
<sequence>MPPALTALAADLAQDADHDRRSPAARACATTRLFLLHAQALRQKRGRVRDHRVPAFVIDLMRQDAVASLTRPRPD</sequence>
<name>A0ABW3ZG92_9RHOB</name>
<proteinExistence type="predicted"/>
<evidence type="ECO:0000313" key="1">
    <source>
        <dbReference type="EMBL" id="MFD1341748.1"/>
    </source>
</evidence>
<protein>
    <submittedName>
        <fullName evidence="1">Uncharacterized protein</fullName>
    </submittedName>
</protein>
<accession>A0ABW3ZG92</accession>
<dbReference type="RefSeq" id="WP_386801816.1">
    <property type="nucleotide sequence ID" value="NZ_JBHTMU010000006.1"/>
</dbReference>
<dbReference type="EMBL" id="JBHTMU010000006">
    <property type="protein sequence ID" value="MFD1341748.1"/>
    <property type="molecule type" value="Genomic_DNA"/>
</dbReference>
<dbReference type="Proteomes" id="UP001597135">
    <property type="component" value="Unassembled WGS sequence"/>
</dbReference>
<evidence type="ECO:0000313" key="2">
    <source>
        <dbReference type="Proteomes" id="UP001597135"/>
    </source>
</evidence>
<keyword evidence="2" id="KW-1185">Reference proteome</keyword>